<dbReference type="Pfam" id="PF05016">
    <property type="entry name" value="ParE_toxin"/>
    <property type="match status" value="1"/>
</dbReference>
<keyword evidence="1" id="KW-1277">Toxin-antitoxin system</keyword>
<protein>
    <submittedName>
        <fullName evidence="2">Cytotoxic translational repressor of toxin-antitoxin stability system</fullName>
    </submittedName>
</protein>
<evidence type="ECO:0000313" key="2">
    <source>
        <dbReference type="EMBL" id="PXZ38033.1"/>
    </source>
</evidence>
<evidence type="ECO:0000313" key="5">
    <source>
        <dbReference type="Proteomes" id="UP000254620"/>
    </source>
</evidence>
<reference evidence="2 4" key="1">
    <citation type="submission" date="2018-06" db="EMBL/GenBank/DDBJ databases">
        <authorList>
            <person name="Teymurazov M."/>
            <person name="Kislichkina A."/>
            <person name="Abaymova A."/>
            <person name="Mukhina T."/>
            <person name="Mayskaya N."/>
            <person name="Svetoch E."/>
            <person name="Bogun A."/>
        </authorList>
    </citation>
    <scope>NUCLEOTIDE SEQUENCE [LARGE SCALE GENOMIC DNA]</scope>
    <source>
        <strain evidence="2 4">SCPM-O-B-8406</strain>
    </source>
</reference>
<dbReference type="InterPro" id="IPR035093">
    <property type="entry name" value="RelE/ParE_toxin_dom_sf"/>
</dbReference>
<accession>A0A2V4F7S9</accession>
<dbReference type="RefSeq" id="WP_081637560.1">
    <property type="nucleotide sequence ID" value="NZ_CP034110.1"/>
</dbReference>
<dbReference type="Proteomes" id="UP000254620">
    <property type="component" value="Unassembled WGS sequence"/>
</dbReference>
<reference evidence="3 5" key="2">
    <citation type="submission" date="2018-06" db="EMBL/GenBank/DDBJ databases">
        <authorList>
            <consortium name="Pathogen Informatics"/>
            <person name="Doyle S."/>
        </authorList>
    </citation>
    <scope>NUCLEOTIDE SEQUENCE [LARGE SCALE GENOMIC DNA]</scope>
    <source>
        <strain evidence="3 5">NCTC10926</strain>
    </source>
</reference>
<evidence type="ECO:0000313" key="4">
    <source>
        <dbReference type="Proteomes" id="UP000247594"/>
    </source>
</evidence>
<proteinExistence type="predicted"/>
<dbReference type="GeneID" id="66255058"/>
<organism evidence="2 4">
    <name type="scientific">Avibacterium paragallinarum</name>
    <name type="common">Haemophilus gallinarum</name>
    <dbReference type="NCBI Taxonomy" id="728"/>
    <lineage>
        <taxon>Bacteria</taxon>
        <taxon>Pseudomonadati</taxon>
        <taxon>Pseudomonadota</taxon>
        <taxon>Gammaproteobacteria</taxon>
        <taxon>Pasteurellales</taxon>
        <taxon>Pasteurellaceae</taxon>
        <taxon>Avibacterium</taxon>
    </lineage>
</organism>
<name>A0A2V4F7S9_AVIPA</name>
<gene>
    <name evidence="2" type="ORF">DM482_11505</name>
    <name evidence="3" type="ORF">NCTC10926_02210</name>
</gene>
<dbReference type="AlphaFoldDB" id="A0A2V4F7S9"/>
<evidence type="ECO:0000313" key="3">
    <source>
        <dbReference type="EMBL" id="SUU98768.1"/>
    </source>
</evidence>
<dbReference type="Gene3D" id="3.30.2310.20">
    <property type="entry name" value="RelE-like"/>
    <property type="match status" value="1"/>
</dbReference>
<dbReference type="KEGG" id="apag:EIA51_02135"/>
<dbReference type="InterPro" id="IPR007712">
    <property type="entry name" value="RelE/ParE_toxin"/>
</dbReference>
<sequence length="84" mass="10026">MNKLIYRPKAVKQLRKIADQSIIREKCKTLVNFPNCSNVKALVNHQYDYRLRVGRYRVFFNFGSNNDIQIVSIEEVKKRDDNTY</sequence>
<dbReference type="EMBL" id="UFSW01000001">
    <property type="protein sequence ID" value="SUU98768.1"/>
    <property type="molecule type" value="Genomic_DNA"/>
</dbReference>
<dbReference type="EMBL" id="QJPJ01000029">
    <property type="protein sequence ID" value="PXZ38033.1"/>
    <property type="molecule type" value="Genomic_DNA"/>
</dbReference>
<dbReference type="SUPFAM" id="SSF143011">
    <property type="entry name" value="RelE-like"/>
    <property type="match status" value="1"/>
</dbReference>
<evidence type="ECO:0000256" key="1">
    <source>
        <dbReference type="ARBA" id="ARBA00022649"/>
    </source>
</evidence>
<dbReference type="Proteomes" id="UP000247594">
    <property type="component" value="Unassembled WGS sequence"/>
</dbReference>